<accession>A0A6J5L9K4</accession>
<reference evidence="1" key="1">
    <citation type="submission" date="2020-04" db="EMBL/GenBank/DDBJ databases">
        <authorList>
            <person name="Chiriac C."/>
            <person name="Salcher M."/>
            <person name="Ghai R."/>
            <person name="Kavagutti S V."/>
        </authorList>
    </citation>
    <scope>NUCLEOTIDE SEQUENCE</scope>
</reference>
<organism evidence="1">
    <name type="scientific">uncultured Caudovirales phage</name>
    <dbReference type="NCBI Taxonomy" id="2100421"/>
    <lineage>
        <taxon>Viruses</taxon>
        <taxon>Duplodnaviria</taxon>
        <taxon>Heunggongvirae</taxon>
        <taxon>Uroviricota</taxon>
        <taxon>Caudoviricetes</taxon>
        <taxon>Peduoviridae</taxon>
        <taxon>Maltschvirus</taxon>
        <taxon>Maltschvirus maltsch</taxon>
    </lineage>
</organism>
<dbReference type="EMBL" id="LR796231">
    <property type="protein sequence ID" value="CAB4128469.1"/>
    <property type="molecule type" value="Genomic_DNA"/>
</dbReference>
<evidence type="ECO:0000313" key="2">
    <source>
        <dbReference type="EMBL" id="CAB5219169.1"/>
    </source>
</evidence>
<evidence type="ECO:0000313" key="1">
    <source>
        <dbReference type="EMBL" id="CAB4128469.1"/>
    </source>
</evidence>
<sequence>MATLLDLVAKVRTELNDQPRQFAKSFTGDGTTKDFNLGYKPIDANTLLVTAGNTTLTNPTTYTVEAGIGVVHTVTAPGSNVALKVVGSVYRYFSDAEIEYFVNTAVTQHLFNRTDGFGRQMTISMLPEVEVYPITILSTIEALYALATDASFDIDIQAPDGVTIPRAQRYSQLMGLIAQRQEQYRNICSALNIGLWRIEMGVLRRVSRTTNKLVPVYMAQEIDDARKPERVYLQNDLTGRAPMPTTVGIYDLIMEQGDNFSVTLDFPDDTNFDDLVFKAQVRTYPGSPTLWATMSTLVTSPSLKKLQISLTKEQTTILPVRCSWDIQATSLSDPTFERTYLRGQVFVNQQVTED</sequence>
<protein>
    <submittedName>
        <fullName evidence="1">Uncharacterized protein</fullName>
    </submittedName>
</protein>
<name>A0A6J5L9K4_9CAUD</name>
<proteinExistence type="predicted"/>
<dbReference type="EMBL" id="LR798275">
    <property type="protein sequence ID" value="CAB5219169.1"/>
    <property type="molecule type" value="Genomic_DNA"/>
</dbReference>
<gene>
    <name evidence="1" type="ORF">UFOVP113_46</name>
    <name evidence="2" type="ORF">UFOVP225_33</name>
</gene>